<protein>
    <submittedName>
        <fullName evidence="1 2">Uncharacterized protein</fullName>
    </submittedName>
</protein>
<organism evidence="1">
    <name type="scientific">Guillardia theta (strain CCMP2712)</name>
    <name type="common">Cryptophyte</name>
    <dbReference type="NCBI Taxonomy" id="905079"/>
    <lineage>
        <taxon>Eukaryota</taxon>
        <taxon>Cryptophyceae</taxon>
        <taxon>Pyrenomonadales</taxon>
        <taxon>Geminigeraceae</taxon>
        <taxon>Guillardia</taxon>
    </lineage>
</organism>
<dbReference type="GeneID" id="17296637"/>
<keyword evidence="3" id="KW-1185">Reference proteome</keyword>
<dbReference type="Proteomes" id="UP000011087">
    <property type="component" value="Unassembled WGS sequence"/>
</dbReference>
<reference evidence="1 3" key="1">
    <citation type="journal article" date="2012" name="Nature">
        <title>Algal genomes reveal evolutionary mosaicism and the fate of nucleomorphs.</title>
        <authorList>
            <consortium name="DOE Joint Genome Institute"/>
            <person name="Curtis B.A."/>
            <person name="Tanifuji G."/>
            <person name="Burki F."/>
            <person name="Gruber A."/>
            <person name="Irimia M."/>
            <person name="Maruyama S."/>
            <person name="Arias M.C."/>
            <person name="Ball S.G."/>
            <person name="Gile G.H."/>
            <person name="Hirakawa Y."/>
            <person name="Hopkins J.F."/>
            <person name="Kuo A."/>
            <person name="Rensing S.A."/>
            <person name="Schmutz J."/>
            <person name="Symeonidi A."/>
            <person name="Elias M."/>
            <person name="Eveleigh R.J."/>
            <person name="Herman E.K."/>
            <person name="Klute M.J."/>
            <person name="Nakayama T."/>
            <person name="Obornik M."/>
            <person name="Reyes-Prieto A."/>
            <person name="Armbrust E.V."/>
            <person name="Aves S.J."/>
            <person name="Beiko R.G."/>
            <person name="Coutinho P."/>
            <person name="Dacks J.B."/>
            <person name="Durnford D.G."/>
            <person name="Fast N.M."/>
            <person name="Green B.R."/>
            <person name="Grisdale C.J."/>
            <person name="Hempel F."/>
            <person name="Henrissat B."/>
            <person name="Hoppner M.P."/>
            <person name="Ishida K."/>
            <person name="Kim E."/>
            <person name="Koreny L."/>
            <person name="Kroth P.G."/>
            <person name="Liu Y."/>
            <person name="Malik S.B."/>
            <person name="Maier U.G."/>
            <person name="McRose D."/>
            <person name="Mock T."/>
            <person name="Neilson J.A."/>
            <person name="Onodera N.T."/>
            <person name="Poole A.M."/>
            <person name="Pritham E.J."/>
            <person name="Richards T.A."/>
            <person name="Rocap G."/>
            <person name="Roy S.W."/>
            <person name="Sarai C."/>
            <person name="Schaack S."/>
            <person name="Shirato S."/>
            <person name="Slamovits C.H."/>
            <person name="Spencer D.F."/>
            <person name="Suzuki S."/>
            <person name="Worden A.Z."/>
            <person name="Zauner S."/>
            <person name="Barry K."/>
            <person name="Bell C."/>
            <person name="Bharti A.K."/>
            <person name="Crow J.A."/>
            <person name="Grimwood J."/>
            <person name="Kramer R."/>
            <person name="Lindquist E."/>
            <person name="Lucas S."/>
            <person name="Salamov A."/>
            <person name="McFadden G.I."/>
            <person name="Lane C.E."/>
            <person name="Keeling P.J."/>
            <person name="Gray M.W."/>
            <person name="Grigoriev I.V."/>
            <person name="Archibald J.M."/>
        </authorList>
    </citation>
    <scope>NUCLEOTIDE SEQUENCE</scope>
    <source>
        <strain evidence="1 3">CCMP2712</strain>
    </source>
</reference>
<evidence type="ECO:0000313" key="3">
    <source>
        <dbReference type="Proteomes" id="UP000011087"/>
    </source>
</evidence>
<sequence>MFHDIVHLQSLAGSCIGSNSCGVGTAYDADGIFFGAANISSANVAESFLADSVNDASYSMNSGTDQGMFNDYASINTYWADTTAMDNLRGADITDHSIAGSTETIGSTFGSGHTVHTASGNTVSYVPHSPAGGK</sequence>
<dbReference type="KEGG" id="gtt:GUITHDRAFT_114094"/>
<dbReference type="RefSeq" id="XP_005826824.1">
    <property type="nucleotide sequence ID" value="XM_005826767.1"/>
</dbReference>
<reference evidence="3" key="2">
    <citation type="submission" date="2012-11" db="EMBL/GenBank/DDBJ databases">
        <authorList>
            <person name="Kuo A."/>
            <person name="Curtis B.A."/>
            <person name="Tanifuji G."/>
            <person name="Burki F."/>
            <person name="Gruber A."/>
            <person name="Irimia M."/>
            <person name="Maruyama S."/>
            <person name="Arias M.C."/>
            <person name="Ball S.G."/>
            <person name="Gile G.H."/>
            <person name="Hirakawa Y."/>
            <person name="Hopkins J.F."/>
            <person name="Rensing S.A."/>
            <person name="Schmutz J."/>
            <person name="Symeonidi A."/>
            <person name="Elias M."/>
            <person name="Eveleigh R.J."/>
            <person name="Herman E.K."/>
            <person name="Klute M.J."/>
            <person name="Nakayama T."/>
            <person name="Obornik M."/>
            <person name="Reyes-Prieto A."/>
            <person name="Armbrust E.V."/>
            <person name="Aves S.J."/>
            <person name="Beiko R.G."/>
            <person name="Coutinho P."/>
            <person name="Dacks J.B."/>
            <person name="Durnford D.G."/>
            <person name="Fast N.M."/>
            <person name="Green B.R."/>
            <person name="Grisdale C."/>
            <person name="Hempe F."/>
            <person name="Henrissat B."/>
            <person name="Hoppner M.P."/>
            <person name="Ishida K.-I."/>
            <person name="Kim E."/>
            <person name="Koreny L."/>
            <person name="Kroth P.G."/>
            <person name="Liu Y."/>
            <person name="Malik S.-B."/>
            <person name="Maier U.G."/>
            <person name="McRose D."/>
            <person name="Mock T."/>
            <person name="Neilson J.A."/>
            <person name="Onodera N.T."/>
            <person name="Poole A.M."/>
            <person name="Pritham E.J."/>
            <person name="Richards T.A."/>
            <person name="Rocap G."/>
            <person name="Roy S.W."/>
            <person name="Sarai C."/>
            <person name="Schaack S."/>
            <person name="Shirato S."/>
            <person name="Slamovits C.H."/>
            <person name="Spencer D.F."/>
            <person name="Suzuki S."/>
            <person name="Worden A.Z."/>
            <person name="Zauner S."/>
            <person name="Barry K."/>
            <person name="Bell C."/>
            <person name="Bharti A.K."/>
            <person name="Crow J.A."/>
            <person name="Grimwood J."/>
            <person name="Kramer R."/>
            <person name="Lindquist E."/>
            <person name="Lucas S."/>
            <person name="Salamov A."/>
            <person name="McFadden G.I."/>
            <person name="Lane C.E."/>
            <person name="Keeling P.J."/>
            <person name="Gray M.W."/>
            <person name="Grigoriev I.V."/>
            <person name="Archibald J.M."/>
        </authorList>
    </citation>
    <scope>NUCLEOTIDE SEQUENCE</scope>
    <source>
        <strain evidence="3">CCMP2712</strain>
    </source>
</reference>
<dbReference type="EMBL" id="JH993036">
    <property type="protein sequence ID" value="EKX39844.1"/>
    <property type="molecule type" value="Genomic_DNA"/>
</dbReference>
<accession>L1IVE2</accession>
<proteinExistence type="predicted"/>
<dbReference type="PaxDb" id="55529-EKX39844"/>
<evidence type="ECO:0000313" key="1">
    <source>
        <dbReference type="EMBL" id="EKX39844.1"/>
    </source>
</evidence>
<reference evidence="2" key="3">
    <citation type="submission" date="2015-06" db="UniProtKB">
        <authorList>
            <consortium name="EnsemblProtists"/>
        </authorList>
    </citation>
    <scope>IDENTIFICATION</scope>
</reference>
<dbReference type="HOGENOM" id="CLU_1931558_0_0_1"/>
<dbReference type="EnsemblProtists" id="EKX39844">
    <property type="protein sequence ID" value="EKX39844"/>
    <property type="gene ID" value="GUITHDRAFT_114094"/>
</dbReference>
<name>L1IVE2_GUITC</name>
<gene>
    <name evidence="1" type="ORF">GUITHDRAFT_114094</name>
</gene>
<evidence type="ECO:0000313" key="2">
    <source>
        <dbReference type="EnsemblProtists" id="EKX39844"/>
    </source>
</evidence>
<dbReference type="AlphaFoldDB" id="L1IVE2"/>